<evidence type="ECO:0000256" key="12">
    <source>
        <dbReference type="ARBA" id="ARBA00025437"/>
    </source>
</evidence>
<evidence type="ECO:0000256" key="3">
    <source>
        <dbReference type="ARBA" id="ARBA00012274"/>
    </source>
</evidence>
<dbReference type="PANTHER" id="PTHR43371:SF1">
    <property type="entry name" value="RIBONUCLEOSIDE-DIPHOSPHATE REDUCTASE"/>
    <property type="match status" value="1"/>
</dbReference>
<dbReference type="PANTHER" id="PTHR43371">
    <property type="entry name" value="VITAMIN B12-DEPENDENT RIBONUCLEOTIDE REDUCTASE"/>
    <property type="match status" value="1"/>
</dbReference>
<keyword evidence="8 14" id="KW-0560">Oxidoreductase</keyword>
<proteinExistence type="inferred from homology"/>
<comment type="function">
    <text evidence="12 14">Catalyzes the reduction of ribonucleotides to deoxyribonucleotides. May function to provide a pool of deoxyribonucleotide precursors for DNA repair during oxygen limitation and/or for immediate growth after restoration of oxygen.</text>
</comment>
<organism evidence="19 20">
    <name type="scientific">Alicyclobacillus vulcanalis</name>
    <dbReference type="NCBI Taxonomy" id="252246"/>
    <lineage>
        <taxon>Bacteria</taxon>
        <taxon>Bacillati</taxon>
        <taxon>Bacillota</taxon>
        <taxon>Bacilli</taxon>
        <taxon>Bacillales</taxon>
        <taxon>Alicyclobacillaceae</taxon>
        <taxon>Alicyclobacillus</taxon>
    </lineage>
</organism>
<protein>
    <recommendedName>
        <fullName evidence="4 14">Vitamin B12-dependent ribonucleotide reductase</fullName>
        <ecNumber evidence="3 14">1.17.4.1</ecNumber>
    </recommendedName>
</protein>
<dbReference type="NCBIfam" id="TIGR02504">
    <property type="entry name" value="NrdJ_Z"/>
    <property type="match status" value="1"/>
</dbReference>
<dbReference type="GO" id="GO:0005524">
    <property type="term" value="F:ATP binding"/>
    <property type="evidence" value="ECO:0007669"/>
    <property type="project" value="InterPro"/>
</dbReference>
<feature type="compositionally biased region" description="Polar residues" evidence="15">
    <location>
        <begin position="892"/>
        <end position="903"/>
    </location>
</feature>
<dbReference type="InterPro" id="IPR013344">
    <property type="entry name" value="RNR_NrdJ/NrdZ"/>
</dbReference>
<evidence type="ECO:0000313" key="20">
    <source>
        <dbReference type="Proteomes" id="UP000186156"/>
    </source>
</evidence>
<dbReference type="CDD" id="cd02888">
    <property type="entry name" value="RNR_II_dimer"/>
    <property type="match status" value="1"/>
</dbReference>
<keyword evidence="5 14" id="KW-0846">Cobalamin</keyword>
<gene>
    <name evidence="19" type="ORF">SAMN05421799_102178</name>
</gene>
<name>A0A1N7KTL2_9BACL</name>
<evidence type="ECO:0000256" key="5">
    <source>
        <dbReference type="ARBA" id="ARBA00022628"/>
    </source>
</evidence>
<sequence>MAIEQRERPMLDMNDDDYLSPTGEKIVADRYLLKDIRKEALAPGALVVAVLDKKRAYHELARVKSVNRAEDRVTVELRDGSTVELPVSQVDVLLETSPRQMWRRVARGAAAVTRQPEVWEEAFYELQKGWRYVPGGRINASLGTGMQVTSYNCFVIPNVGPDLRDYAESFGQTLEIQARSGGVGMNLSRIPPQGTLVPVSESSRKSELMLVLDAWHPDLLDFLETDYPHSTKLVRADAAFWRAVEEDDEWVFRFPDTSVEGYDETWSGDLDAWLREGRPVEEHGRIRARELMEKLLASDAHLVPQAVGFVLSPGDSRSTIASTLGDMWEAMSEGKRVSLVLSSLRPRYSYVRGVNGRSSGAYSWGLLYDKGNQVFGDGFGPVGVGEIMSVGCQLTLQGGSRRGALMLILNDRHADLPKFIRAKQVDGVITGANISVGISEEFMEAKRRGESWALGFVPPALLDEFDGDFGRWLAEGRAFEVTETVPADGLWRDICESAWKSAEPGVVFLGRANAMSNSWYFNPLVATNPCGEQPLPAYGICNLGAVVLARFANGFRDSGIRTPFKDPEREAYVRACLLKKFPAEEAEFLLHHIRWEELELTTRRGIRFQDAVIDATYYPFEENRQNQMAERRVGLGIMGLHDLMLYCGVRYGSEESVRLIDVVLGLMAEWAYLESVELAKEYGPFPKFDAEKFLQSGFMRHMAAERPHVVEAIRKYGVRNVTTMTIAPTGTTGTMVGCSTGCEPYYAWSYFRNSRLGLFEEHAAIVEAYRRDHPGEDALPPYFVTAMELTPEEHVRVQAALQRWIDSSISKTCNASNSYTVEDTVQLYDLAYELGCKGITIYRDGSRSEQVLSLKKDEADSANKGSASEAPVSRAAEQPAQGLAQAAEQPAQGLTQAGQSAPPSSGGYVKRRRPDVLYGATYRKETPLGKAFITINDDPDTHMATEVFVNVGKAGSDVYAANEALGRAITLYLRESNNPNREAELVKHFSGIGGQNAVGFGAQRITSVPDAIAKALIEHAETFPLRHMAARQAATSDPSEGDTARPSELRAYSIAKDWCPECHQHTLIRQGGCYECEACGYSKC</sequence>
<dbReference type="EC" id="1.17.4.1" evidence="3 14"/>
<dbReference type="GO" id="GO:0031419">
    <property type="term" value="F:cobalamin binding"/>
    <property type="evidence" value="ECO:0007669"/>
    <property type="project" value="UniProtKB-KW"/>
</dbReference>
<evidence type="ECO:0000256" key="13">
    <source>
        <dbReference type="ARBA" id="ARBA00047754"/>
    </source>
</evidence>
<keyword evidence="9" id="KW-0215">Deoxyribonucleotide synthesis</keyword>
<dbReference type="GO" id="GO:0009263">
    <property type="term" value="P:deoxyribonucleotide biosynthetic process"/>
    <property type="evidence" value="ECO:0007669"/>
    <property type="project" value="UniProtKB-KW"/>
</dbReference>
<evidence type="ECO:0000256" key="14">
    <source>
        <dbReference type="RuleBase" id="RU364064"/>
    </source>
</evidence>
<dbReference type="EMBL" id="FTOO01000002">
    <property type="protein sequence ID" value="SIS64953.1"/>
    <property type="molecule type" value="Genomic_DNA"/>
</dbReference>
<evidence type="ECO:0000259" key="16">
    <source>
        <dbReference type="Pfam" id="PF00317"/>
    </source>
</evidence>
<keyword evidence="7 14" id="KW-0547">Nucleotide-binding</keyword>
<dbReference type="Pfam" id="PF02867">
    <property type="entry name" value="Ribonuc_red_lgC"/>
    <property type="match status" value="1"/>
</dbReference>
<dbReference type="InterPro" id="IPR000788">
    <property type="entry name" value="RNR_lg_C"/>
</dbReference>
<evidence type="ECO:0000256" key="15">
    <source>
        <dbReference type="SAM" id="MobiDB-lite"/>
    </source>
</evidence>
<keyword evidence="10" id="KW-1015">Disulfide bond</keyword>
<evidence type="ECO:0000259" key="17">
    <source>
        <dbReference type="Pfam" id="PF02867"/>
    </source>
</evidence>
<dbReference type="PRINTS" id="PR01183">
    <property type="entry name" value="RIBORDTASEM1"/>
</dbReference>
<dbReference type="AlphaFoldDB" id="A0A1N7KTL2"/>
<feature type="domain" description="TSCPD" evidence="18">
    <location>
        <begin position="914"/>
        <end position="1019"/>
    </location>
</feature>
<dbReference type="Pfam" id="PF12637">
    <property type="entry name" value="TSCPD"/>
    <property type="match status" value="1"/>
</dbReference>
<dbReference type="OrthoDB" id="9762933at2"/>
<evidence type="ECO:0000256" key="10">
    <source>
        <dbReference type="ARBA" id="ARBA00023157"/>
    </source>
</evidence>
<dbReference type="GO" id="GO:0004748">
    <property type="term" value="F:ribonucleoside-diphosphate reductase activity, thioredoxin disulfide as acceptor"/>
    <property type="evidence" value="ECO:0007669"/>
    <property type="project" value="UniProtKB-EC"/>
</dbReference>
<reference evidence="20" key="1">
    <citation type="submission" date="2017-01" db="EMBL/GenBank/DDBJ databases">
        <authorList>
            <person name="Varghese N."/>
            <person name="Submissions S."/>
        </authorList>
    </citation>
    <scope>NUCLEOTIDE SEQUENCE [LARGE SCALE GENOMIC DNA]</scope>
    <source>
        <strain evidence="20">DSM 16176</strain>
    </source>
</reference>
<keyword evidence="6 14" id="KW-0237">DNA synthesis</keyword>
<dbReference type="Pfam" id="PF00317">
    <property type="entry name" value="Ribonuc_red_lgN"/>
    <property type="match status" value="1"/>
</dbReference>
<keyword evidence="20" id="KW-1185">Reference proteome</keyword>
<evidence type="ECO:0000256" key="9">
    <source>
        <dbReference type="ARBA" id="ARBA00023116"/>
    </source>
</evidence>
<dbReference type="Proteomes" id="UP000186156">
    <property type="component" value="Unassembled WGS sequence"/>
</dbReference>
<accession>A0A1N7KTL2</accession>
<feature type="domain" description="Ribonucleotide reductase large subunit C-terminal" evidence="17">
    <location>
        <begin position="308"/>
        <end position="842"/>
    </location>
</feature>
<feature type="domain" description="Ribonucleotide reductase large subunit N-terminal" evidence="16">
    <location>
        <begin position="94"/>
        <end position="146"/>
    </location>
</feature>
<feature type="region of interest" description="Disordered" evidence="15">
    <location>
        <begin position="856"/>
        <end position="911"/>
    </location>
</feature>
<comment type="cofactor">
    <cofactor evidence="1 14">
        <name>adenosylcob(III)alamin</name>
        <dbReference type="ChEBI" id="CHEBI:18408"/>
    </cofactor>
</comment>
<dbReference type="GO" id="GO:0071897">
    <property type="term" value="P:DNA biosynthetic process"/>
    <property type="evidence" value="ECO:0007669"/>
    <property type="project" value="UniProtKB-KW"/>
</dbReference>
<dbReference type="Gene3D" id="3.20.70.20">
    <property type="match status" value="2"/>
</dbReference>
<comment type="catalytic activity">
    <reaction evidence="13 14">
        <text>a 2'-deoxyribonucleoside 5'-diphosphate + [thioredoxin]-disulfide + H2O = a ribonucleoside 5'-diphosphate + [thioredoxin]-dithiol</text>
        <dbReference type="Rhea" id="RHEA:23252"/>
        <dbReference type="Rhea" id="RHEA-COMP:10698"/>
        <dbReference type="Rhea" id="RHEA-COMP:10700"/>
        <dbReference type="ChEBI" id="CHEBI:15377"/>
        <dbReference type="ChEBI" id="CHEBI:29950"/>
        <dbReference type="ChEBI" id="CHEBI:50058"/>
        <dbReference type="ChEBI" id="CHEBI:57930"/>
        <dbReference type="ChEBI" id="CHEBI:73316"/>
        <dbReference type="EC" id="1.17.4.1"/>
    </reaction>
</comment>
<dbReference type="InterPro" id="IPR024434">
    <property type="entry name" value="TSCPD_dom"/>
</dbReference>
<evidence type="ECO:0000259" key="18">
    <source>
        <dbReference type="Pfam" id="PF12637"/>
    </source>
</evidence>
<dbReference type="RefSeq" id="WP_076345021.1">
    <property type="nucleotide sequence ID" value="NZ_FTOO01000002.1"/>
</dbReference>
<evidence type="ECO:0000256" key="7">
    <source>
        <dbReference type="ARBA" id="ARBA00022741"/>
    </source>
</evidence>
<dbReference type="InterPro" id="IPR050862">
    <property type="entry name" value="RdRp_reductase_class-2"/>
</dbReference>
<keyword evidence="11 14" id="KW-0170">Cobalt</keyword>
<evidence type="ECO:0000256" key="4">
    <source>
        <dbReference type="ARBA" id="ARBA00014409"/>
    </source>
</evidence>
<comment type="similarity">
    <text evidence="2 14">Belongs to the ribonucleoside diphosphate reductase class-2 family.</text>
</comment>
<evidence type="ECO:0000256" key="6">
    <source>
        <dbReference type="ARBA" id="ARBA00022634"/>
    </source>
</evidence>
<dbReference type="STRING" id="252246.SAMN05421799_102178"/>
<dbReference type="InterPro" id="IPR013509">
    <property type="entry name" value="RNR_lsu_N"/>
</dbReference>
<evidence type="ECO:0000256" key="1">
    <source>
        <dbReference type="ARBA" id="ARBA00001922"/>
    </source>
</evidence>
<evidence type="ECO:0000256" key="11">
    <source>
        <dbReference type="ARBA" id="ARBA00023285"/>
    </source>
</evidence>
<evidence type="ECO:0000256" key="2">
    <source>
        <dbReference type="ARBA" id="ARBA00007405"/>
    </source>
</evidence>
<evidence type="ECO:0000256" key="8">
    <source>
        <dbReference type="ARBA" id="ARBA00023002"/>
    </source>
</evidence>
<dbReference type="SUPFAM" id="SSF51998">
    <property type="entry name" value="PFL-like glycyl radical enzymes"/>
    <property type="match status" value="2"/>
</dbReference>
<evidence type="ECO:0000313" key="19">
    <source>
        <dbReference type="EMBL" id="SIS64953.1"/>
    </source>
</evidence>